<keyword evidence="1" id="KW-0175">Coiled coil</keyword>
<evidence type="ECO:0000256" key="1">
    <source>
        <dbReference type="SAM" id="Coils"/>
    </source>
</evidence>
<comment type="caution">
    <text evidence="2">The sequence shown here is derived from an EMBL/GenBank/DDBJ whole genome shotgun (WGS) entry which is preliminary data.</text>
</comment>
<sequence length="550" mass="61192">MEPRGYRMVVSTDLDYVQACAVAERELIAWLRDKGYDPSGLDEGRTEVAPHAVLDRDSESGRNGAYSRWRMRETPTEASGTWQSTLVVRAGLPEDEGRAWLQVDIEHQPADEKQFPTKANTPKLVRLLLDSLEARDGQADVTTEPAFIEPEDVGDLIEELCDTERRLPVVIATVPFGRNPDDWSRDVVEPLFRNLHGLAVLYVLAPEAMNRFNKALEYHPVFGGGVRTYVPGLDPAWKPDAQRHPVMSRRTIESNPRRASSILAVLPQRLSARSALPAALLSVPRHRTRTRPRPKPDATDLAQLRADNATLTTMLDEAERAEGLRVDEINDLYAEAAKSERTSDELRGENEELYDKLQESQRLISYLREQLQSLGEFTAAYAPADSPPIDYPTSFAELLDRLTELPYLSFTGNRKITQGLDSQSVDNWLNVAWDGLLALNHFAEASADGGASGDFLSWCKSDESGAFPFPAAKVAMRESDAVAKNGKLRNERMLPVPVAVEPGGKAFMQAHLKIGRGNTVAPRLHFYEDGPRSGKVYIGYLGPHLRNTLT</sequence>
<dbReference type="EMBL" id="JBHSJE010000009">
    <property type="protein sequence ID" value="MFC4981920.1"/>
    <property type="molecule type" value="Genomic_DNA"/>
</dbReference>
<proteinExistence type="predicted"/>
<dbReference type="GeneID" id="31234718"/>
<protein>
    <submittedName>
        <fullName evidence="2">Uncharacterized protein</fullName>
    </submittedName>
</protein>
<accession>A0ABV9VFJ5</accession>
<name>A0ABV9VFJ5_STRAZ</name>
<reference evidence="3" key="1">
    <citation type="journal article" date="2019" name="Int. J. Syst. Evol. Microbiol.">
        <title>The Global Catalogue of Microorganisms (GCM) 10K type strain sequencing project: providing services to taxonomists for standard genome sequencing and annotation.</title>
        <authorList>
            <consortium name="The Broad Institute Genomics Platform"/>
            <consortium name="The Broad Institute Genome Sequencing Center for Infectious Disease"/>
            <person name="Wu L."/>
            <person name="Ma J."/>
        </authorList>
    </citation>
    <scope>NUCLEOTIDE SEQUENCE [LARGE SCALE GENOMIC DNA]</scope>
    <source>
        <strain evidence="3">ICMP 257</strain>
    </source>
</reference>
<dbReference type="Proteomes" id="UP001595908">
    <property type="component" value="Unassembled WGS sequence"/>
</dbReference>
<evidence type="ECO:0000313" key="2">
    <source>
        <dbReference type="EMBL" id="MFC4981920.1"/>
    </source>
</evidence>
<gene>
    <name evidence="2" type="ORF">ACFPL4_26870</name>
</gene>
<feature type="coiled-coil region" evidence="1">
    <location>
        <begin position="301"/>
        <end position="370"/>
    </location>
</feature>
<dbReference type="RefSeq" id="WP_244300267.1">
    <property type="nucleotide sequence ID" value="NZ_JBHSJE010000009.1"/>
</dbReference>
<organism evidence="2 3">
    <name type="scientific">Streptomyces atroolivaceus</name>
    <dbReference type="NCBI Taxonomy" id="66869"/>
    <lineage>
        <taxon>Bacteria</taxon>
        <taxon>Bacillati</taxon>
        <taxon>Actinomycetota</taxon>
        <taxon>Actinomycetes</taxon>
        <taxon>Kitasatosporales</taxon>
        <taxon>Streptomycetaceae</taxon>
        <taxon>Streptomyces</taxon>
    </lineage>
</organism>
<keyword evidence="3" id="KW-1185">Reference proteome</keyword>
<evidence type="ECO:0000313" key="3">
    <source>
        <dbReference type="Proteomes" id="UP001595908"/>
    </source>
</evidence>